<name>A0A1I2IFJ0_9BACT</name>
<dbReference type="SUPFAM" id="SSF52096">
    <property type="entry name" value="ClpP/crotonase"/>
    <property type="match status" value="1"/>
</dbReference>
<dbReference type="Pfam" id="PF01972">
    <property type="entry name" value="SDH_protease"/>
    <property type="match status" value="1"/>
</dbReference>
<protein>
    <submittedName>
        <fullName evidence="1">Serine dehydrogenase proteinase</fullName>
    </submittedName>
</protein>
<dbReference type="GO" id="GO:0016020">
    <property type="term" value="C:membrane"/>
    <property type="evidence" value="ECO:0007669"/>
    <property type="project" value="InterPro"/>
</dbReference>
<evidence type="ECO:0000313" key="1">
    <source>
        <dbReference type="EMBL" id="SFF40423.1"/>
    </source>
</evidence>
<dbReference type="RefSeq" id="WP_096326578.1">
    <property type="nucleotide sequence ID" value="NZ_FOMX01000063.1"/>
</dbReference>
<dbReference type="Gene3D" id="3.90.226.10">
    <property type="entry name" value="2-enoyl-CoA Hydratase, Chain A, domain 1"/>
    <property type="match status" value="1"/>
</dbReference>
<dbReference type="PANTHER" id="PTHR35984">
    <property type="entry name" value="PERIPLASMIC SERINE PROTEASE"/>
    <property type="match status" value="1"/>
</dbReference>
<dbReference type="InterPro" id="IPR029045">
    <property type="entry name" value="ClpP/crotonase-like_dom_sf"/>
</dbReference>
<dbReference type="OrthoDB" id="1493005at2"/>
<gene>
    <name evidence="1" type="ORF">SAMN02745121_08643</name>
</gene>
<dbReference type="InterPro" id="IPR002825">
    <property type="entry name" value="Pept_S49_ser-pept_pro"/>
</dbReference>
<dbReference type="AlphaFoldDB" id="A0A1I2IFJ0"/>
<proteinExistence type="predicted"/>
<dbReference type="PANTHER" id="PTHR35984:SF1">
    <property type="entry name" value="PERIPLASMIC SERINE PROTEASE"/>
    <property type="match status" value="1"/>
</dbReference>
<reference evidence="2" key="1">
    <citation type="submission" date="2016-10" db="EMBL/GenBank/DDBJ databases">
        <authorList>
            <person name="Varghese N."/>
            <person name="Submissions S."/>
        </authorList>
    </citation>
    <scope>NUCLEOTIDE SEQUENCE [LARGE SCALE GENOMIC DNA]</scope>
    <source>
        <strain evidence="2">ATCC 25963</strain>
    </source>
</reference>
<dbReference type="EMBL" id="FOMX01000063">
    <property type="protein sequence ID" value="SFF40423.1"/>
    <property type="molecule type" value="Genomic_DNA"/>
</dbReference>
<evidence type="ECO:0000313" key="2">
    <source>
        <dbReference type="Proteomes" id="UP000199400"/>
    </source>
</evidence>
<keyword evidence="2" id="KW-1185">Reference proteome</keyword>
<organism evidence="1 2">
    <name type="scientific">Nannocystis exedens</name>
    <dbReference type="NCBI Taxonomy" id="54"/>
    <lineage>
        <taxon>Bacteria</taxon>
        <taxon>Pseudomonadati</taxon>
        <taxon>Myxococcota</taxon>
        <taxon>Polyangia</taxon>
        <taxon>Nannocystales</taxon>
        <taxon>Nannocystaceae</taxon>
        <taxon>Nannocystis</taxon>
    </lineage>
</organism>
<sequence length="223" mass="24226">MNRALLVTALAAGSALVGAGYLLRSRPSARGLPSSIIPIITPVIDIGVAEDVLEVMGQLPGDEVTLVLHTAGGCATSCVMIANALREFERSTAIVPYMALSGGTLIALNARQLQMGRDASLSAVDPIVRGQRARHVPEAPSRSKARAREYELAIGRYLHDTLVERMPEASEVELGRAFDVFMGEDTPHEWPIRRPSVAALGLEVTPAARSWAEMVDTYRRRWW</sequence>
<dbReference type="Proteomes" id="UP000199400">
    <property type="component" value="Unassembled WGS sequence"/>
</dbReference>
<dbReference type="STRING" id="54.SAMN02745121_08643"/>
<accession>A0A1I2IFJ0</accession>